<feature type="signal peptide" evidence="3">
    <location>
        <begin position="1"/>
        <end position="29"/>
    </location>
</feature>
<dbReference type="Gene3D" id="3.10.350.10">
    <property type="entry name" value="LysM domain"/>
    <property type="match status" value="1"/>
</dbReference>
<dbReference type="PANTHER" id="PTHR34997">
    <property type="entry name" value="AM15"/>
    <property type="match status" value="1"/>
</dbReference>
<dbReference type="Pfam" id="PF01476">
    <property type="entry name" value="LysM"/>
    <property type="match status" value="1"/>
</dbReference>
<evidence type="ECO:0000256" key="1">
    <source>
        <dbReference type="ARBA" id="ARBA00022669"/>
    </source>
</evidence>
<keyword evidence="3" id="KW-0732">Signal</keyword>
<dbReference type="PROSITE" id="PS51782">
    <property type="entry name" value="LYSM"/>
    <property type="match status" value="1"/>
</dbReference>
<accession>A0ABQ8HNS4</accession>
<keyword evidence="1" id="KW-0147">Chitin-binding</keyword>
<dbReference type="Proteomes" id="UP000827721">
    <property type="component" value="Unassembled WGS sequence"/>
</dbReference>
<dbReference type="InterPro" id="IPR052210">
    <property type="entry name" value="LysM1-like"/>
</dbReference>
<reference evidence="5 6" key="1">
    <citation type="submission" date="2021-02" db="EMBL/GenBank/DDBJ databases">
        <title>Plant Genome Project.</title>
        <authorList>
            <person name="Zhang R.-G."/>
        </authorList>
    </citation>
    <scope>NUCLEOTIDE SEQUENCE [LARGE SCALE GENOMIC DNA]</scope>
    <source>
        <tissue evidence="5">Leaves</tissue>
    </source>
</reference>
<organism evidence="5 6">
    <name type="scientific">Xanthoceras sorbifolium</name>
    <dbReference type="NCBI Taxonomy" id="99658"/>
    <lineage>
        <taxon>Eukaryota</taxon>
        <taxon>Viridiplantae</taxon>
        <taxon>Streptophyta</taxon>
        <taxon>Embryophyta</taxon>
        <taxon>Tracheophyta</taxon>
        <taxon>Spermatophyta</taxon>
        <taxon>Magnoliopsida</taxon>
        <taxon>eudicotyledons</taxon>
        <taxon>Gunneridae</taxon>
        <taxon>Pentapetalae</taxon>
        <taxon>rosids</taxon>
        <taxon>malvids</taxon>
        <taxon>Sapindales</taxon>
        <taxon>Sapindaceae</taxon>
        <taxon>Xanthoceroideae</taxon>
        <taxon>Xanthoceras</taxon>
    </lineage>
</organism>
<evidence type="ECO:0000313" key="5">
    <source>
        <dbReference type="EMBL" id="KAH7565966.1"/>
    </source>
</evidence>
<keyword evidence="2" id="KW-0843">Virulence</keyword>
<protein>
    <recommendedName>
        <fullName evidence="4">LysM domain-containing protein</fullName>
    </recommendedName>
</protein>
<evidence type="ECO:0000256" key="3">
    <source>
        <dbReference type="SAM" id="SignalP"/>
    </source>
</evidence>
<dbReference type="SMART" id="SM00257">
    <property type="entry name" value="LysM"/>
    <property type="match status" value="1"/>
</dbReference>
<dbReference type="InterPro" id="IPR018392">
    <property type="entry name" value="LysM"/>
</dbReference>
<dbReference type="InterPro" id="IPR036779">
    <property type="entry name" value="LysM_dom_sf"/>
</dbReference>
<gene>
    <name evidence="5" type="ORF">JRO89_XS08G0049600</name>
</gene>
<dbReference type="SUPFAM" id="SSF54106">
    <property type="entry name" value="LysM domain"/>
    <property type="match status" value="1"/>
</dbReference>
<evidence type="ECO:0000313" key="6">
    <source>
        <dbReference type="Proteomes" id="UP000827721"/>
    </source>
</evidence>
<keyword evidence="6" id="KW-1185">Reference proteome</keyword>
<evidence type="ECO:0000259" key="4">
    <source>
        <dbReference type="PROSITE" id="PS51782"/>
    </source>
</evidence>
<feature type="domain" description="LysM" evidence="4">
    <location>
        <begin position="42"/>
        <end position="86"/>
    </location>
</feature>
<proteinExistence type="predicted"/>
<feature type="chain" id="PRO_5046305165" description="LysM domain-containing protein" evidence="3">
    <location>
        <begin position="30"/>
        <end position="90"/>
    </location>
</feature>
<evidence type="ECO:0000256" key="2">
    <source>
        <dbReference type="ARBA" id="ARBA00023026"/>
    </source>
</evidence>
<dbReference type="CDD" id="cd00118">
    <property type="entry name" value="LysM"/>
    <property type="match status" value="1"/>
</dbReference>
<dbReference type="EMBL" id="JAFEMO010000008">
    <property type="protein sequence ID" value="KAH7565966.1"/>
    <property type="molecule type" value="Genomic_DNA"/>
</dbReference>
<comment type="caution">
    <text evidence="5">The sequence shown here is derived from an EMBL/GenBank/DDBJ whole genome shotgun (WGS) entry which is preliminary data.</text>
</comment>
<sequence>MAMANNKTSKLFNLFFLLSIFLIISVAQSRILVAESSPECETVVGVVSGYTCSAIAQKSGLTTELFGSINPNLNCDDLFVGQWLCVSGTA</sequence>
<dbReference type="PANTHER" id="PTHR34997:SF1">
    <property type="entry name" value="PEPTIDOGLYCAN-BINDING LYSIN DOMAIN"/>
    <property type="match status" value="1"/>
</dbReference>
<name>A0ABQ8HNS4_9ROSI</name>